<dbReference type="InterPro" id="IPR016160">
    <property type="entry name" value="Ald_DH_CS_CYS"/>
</dbReference>
<dbReference type="EMBL" id="QEKV01000009">
    <property type="protein sequence ID" value="PVY93775.1"/>
    <property type="molecule type" value="Genomic_DNA"/>
</dbReference>
<evidence type="ECO:0000256" key="3">
    <source>
        <dbReference type="PIRNR" id="PIRNR036492"/>
    </source>
</evidence>
<keyword evidence="9" id="KW-1185">Reference proteome</keyword>
<evidence type="ECO:0000256" key="4">
    <source>
        <dbReference type="PIRSR" id="PIRSR036492-1"/>
    </source>
</evidence>
<evidence type="ECO:0000256" key="2">
    <source>
        <dbReference type="ARBA" id="ARBA00023002"/>
    </source>
</evidence>
<protein>
    <recommendedName>
        <fullName evidence="3">Aldehyde dehydrogenase</fullName>
    </recommendedName>
</protein>
<dbReference type="AlphaFoldDB" id="A0A2U1E1L5"/>
<name>A0A2U1E1L5_9FIRM</name>
<evidence type="ECO:0000313" key="8">
    <source>
        <dbReference type="EMBL" id="PVY93775.1"/>
    </source>
</evidence>
<keyword evidence="2 3" id="KW-0560">Oxidoreductase</keyword>
<evidence type="ECO:0000256" key="5">
    <source>
        <dbReference type="PROSITE-ProRule" id="PRU10007"/>
    </source>
</evidence>
<dbReference type="InterPro" id="IPR016162">
    <property type="entry name" value="Ald_DH_N"/>
</dbReference>
<feature type="active site" evidence="4">
    <location>
        <position position="223"/>
    </location>
</feature>
<accession>A0A2U1E1L5</accession>
<dbReference type="SUPFAM" id="SSF53720">
    <property type="entry name" value="ALDH-like"/>
    <property type="match status" value="1"/>
</dbReference>
<dbReference type="InterPro" id="IPR012394">
    <property type="entry name" value="Aldehyde_DH_NAD(P)"/>
</dbReference>
<dbReference type="GO" id="GO:0004029">
    <property type="term" value="F:aldehyde dehydrogenase (NAD+) activity"/>
    <property type="evidence" value="ECO:0007669"/>
    <property type="project" value="TreeGrafter"/>
</dbReference>
<dbReference type="Pfam" id="PF00171">
    <property type="entry name" value="Aldedh"/>
    <property type="match status" value="1"/>
</dbReference>
<evidence type="ECO:0000256" key="1">
    <source>
        <dbReference type="ARBA" id="ARBA00009986"/>
    </source>
</evidence>
<evidence type="ECO:0000259" key="7">
    <source>
        <dbReference type="Pfam" id="PF00171"/>
    </source>
</evidence>
<dbReference type="Gene3D" id="3.40.605.10">
    <property type="entry name" value="Aldehyde Dehydrogenase, Chain A, domain 1"/>
    <property type="match status" value="1"/>
</dbReference>
<dbReference type="Gene3D" id="3.40.309.10">
    <property type="entry name" value="Aldehyde Dehydrogenase, Chain A, domain 2"/>
    <property type="match status" value="1"/>
</dbReference>
<dbReference type="GO" id="GO:0006081">
    <property type="term" value="P:aldehyde metabolic process"/>
    <property type="evidence" value="ECO:0007669"/>
    <property type="project" value="InterPro"/>
</dbReference>
<dbReference type="RefSeq" id="WP_116480435.1">
    <property type="nucleotide sequence ID" value="NZ_QEKV01000009.1"/>
</dbReference>
<dbReference type="Proteomes" id="UP000245793">
    <property type="component" value="Unassembled WGS sequence"/>
</dbReference>
<gene>
    <name evidence="8" type="ORF">C7381_10940</name>
</gene>
<comment type="caution">
    <text evidence="8">The sequence shown here is derived from an EMBL/GenBank/DDBJ whole genome shotgun (WGS) entry which is preliminary data.</text>
</comment>
<reference evidence="8 9" key="1">
    <citation type="submission" date="2018-04" db="EMBL/GenBank/DDBJ databases">
        <title>Genomic Encyclopedia of Type Strains, Phase IV (KMG-IV): sequencing the most valuable type-strain genomes for metagenomic binning, comparative biology and taxonomic classification.</title>
        <authorList>
            <person name="Goeker M."/>
        </authorList>
    </citation>
    <scope>NUCLEOTIDE SEQUENCE [LARGE SCALE GENOMIC DNA]</scope>
    <source>
        <strain evidence="8 9">DSM 20705</strain>
    </source>
</reference>
<dbReference type="PROSITE" id="PS00687">
    <property type="entry name" value="ALDEHYDE_DEHYDR_GLU"/>
    <property type="match status" value="1"/>
</dbReference>
<dbReference type="PANTHER" id="PTHR43570:SF16">
    <property type="entry name" value="ALDEHYDE DEHYDROGENASE TYPE III, ISOFORM Q"/>
    <property type="match status" value="1"/>
</dbReference>
<dbReference type="PANTHER" id="PTHR43570">
    <property type="entry name" value="ALDEHYDE DEHYDROGENASE"/>
    <property type="match status" value="1"/>
</dbReference>
<organism evidence="8 9">
    <name type="scientific">Ezakiella coagulans</name>
    <dbReference type="NCBI Taxonomy" id="46507"/>
    <lineage>
        <taxon>Bacteria</taxon>
        <taxon>Bacillati</taxon>
        <taxon>Bacillota</taxon>
        <taxon>Tissierellia</taxon>
        <taxon>Ezakiella</taxon>
    </lineage>
</organism>
<sequence length="431" mass="49105">MKTEYIKKLLIALEEEIVLNESEISQALFLDLGKSREEAIMTETGMVLKELRSMIKNLKSYRKPKRVRNTILNFRSKSFIYPEPWGHVLIVSPWNYPFNLSMIPLIGAIAAGNTVTLKTSSKSINTSRVIKKIVENVFPNYICHVIFGGNSNDEVLKTKFDYIFFTGGLETGRLFYEKAARDMVPVTLELGGKSPAFVLDSADLDLTARRIAFGKFLNAGQTCVAVDYCMCPRGMERELRLNILKYIRDFYGDNPIISRNLGKIVSKTDYTRLVETLEREDVKFKRDDRKLKIEPTVVITDLNSSLMSREIFGPILPIIPYDYKEKALEYIDNQKTPLAFYIFGSEKEATEIAKRMKFGGASINDTMSHMVGSLPFGGMGESGIGAYHGEYTFNTFVHEKSVLVKKKWPDFKMRYPGKSSAELLKKLFRIK</sequence>
<evidence type="ECO:0000256" key="6">
    <source>
        <dbReference type="RuleBase" id="RU003345"/>
    </source>
</evidence>
<comment type="similarity">
    <text evidence="1 3 6">Belongs to the aldehyde dehydrogenase family.</text>
</comment>
<dbReference type="PROSITE" id="PS00070">
    <property type="entry name" value="ALDEHYDE_DEHYDR_CYS"/>
    <property type="match status" value="1"/>
</dbReference>
<dbReference type="InterPro" id="IPR016161">
    <property type="entry name" value="Ald_DH/histidinol_DH"/>
</dbReference>
<dbReference type="InterPro" id="IPR015590">
    <property type="entry name" value="Aldehyde_DH_dom"/>
</dbReference>
<dbReference type="PIRSF" id="PIRSF036492">
    <property type="entry name" value="ALDH"/>
    <property type="match status" value="1"/>
</dbReference>
<dbReference type="InterPro" id="IPR016163">
    <property type="entry name" value="Ald_DH_C"/>
</dbReference>
<feature type="active site" evidence="4 5">
    <location>
        <position position="189"/>
    </location>
</feature>
<dbReference type="InterPro" id="IPR029510">
    <property type="entry name" value="Ald_DH_CS_GLU"/>
</dbReference>
<feature type="domain" description="Aldehyde dehydrogenase" evidence="7">
    <location>
        <begin position="7"/>
        <end position="402"/>
    </location>
</feature>
<proteinExistence type="inferred from homology"/>
<dbReference type="GO" id="GO:0005737">
    <property type="term" value="C:cytoplasm"/>
    <property type="evidence" value="ECO:0007669"/>
    <property type="project" value="TreeGrafter"/>
</dbReference>
<evidence type="ECO:0000313" key="9">
    <source>
        <dbReference type="Proteomes" id="UP000245793"/>
    </source>
</evidence>